<evidence type="ECO:0000313" key="5">
    <source>
        <dbReference type="Proteomes" id="UP000634011"/>
    </source>
</evidence>
<reference evidence="4" key="1">
    <citation type="submission" date="2020-08" db="EMBL/GenBank/DDBJ databases">
        <title>Novel species isolated from subtropical streams in China.</title>
        <authorList>
            <person name="Lu H."/>
        </authorList>
    </citation>
    <scope>NUCLEOTIDE SEQUENCE</scope>
    <source>
        <strain evidence="4">KACC 12607</strain>
    </source>
</reference>
<dbReference type="InterPro" id="IPR043128">
    <property type="entry name" value="Rev_trsase/Diguanyl_cyclase"/>
</dbReference>
<comment type="caution">
    <text evidence="4">The sequence shown here is derived from an EMBL/GenBank/DDBJ whole genome shotgun (WGS) entry which is preliminary data.</text>
</comment>
<keyword evidence="5" id="KW-1185">Reference proteome</keyword>
<gene>
    <name evidence="4" type="ORF">H8K32_02380</name>
</gene>
<proteinExistence type="inferred from homology"/>
<dbReference type="RefSeq" id="WP_186910844.1">
    <property type="nucleotide sequence ID" value="NZ_JACOFV010000001.1"/>
</dbReference>
<dbReference type="CDD" id="cd03468">
    <property type="entry name" value="PolY_like"/>
    <property type="match status" value="1"/>
</dbReference>
<dbReference type="Gene3D" id="3.40.1170.60">
    <property type="match status" value="1"/>
</dbReference>
<dbReference type="Pfam" id="PF00817">
    <property type="entry name" value="IMS"/>
    <property type="match status" value="1"/>
</dbReference>
<evidence type="ECO:0000256" key="1">
    <source>
        <dbReference type="ARBA" id="ARBA00010945"/>
    </source>
</evidence>
<dbReference type="SUPFAM" id="SSF56672">
    <property type="entry name" value="DNA/RNA polymerases"/>
    <property type="match status" value="1"/>
</dbReference>
<dbReference type="InterPro" id="IPR001126">
    <property type="entry name" value="UmuC"/>
</dbReference>
<dbReference type="InterPro" id="IPR050356">
    <property type="entry name" value="SulA_CellDiv_inhibitor"/>
</dbReference>
<dbReference type="Gene3D" id="3.30.70.270">
    <property type="match status" value="1"/>
</dbReference>
<dbReference type="EMBL" id="JACOFV010000001">
    <property type="protein sequence ID" value="MBC3860933.1"/>
    <property type="molecule type" value="Genomic_DNA"/>
</dbReference>
<dbReference type="PANTHER" id="PTHR35369">
    <property type="entry name" value="BLR3025 PROTEIN-RELATED"/>
    <property type="match status" value="1"/>
</dbReference>
<accession>A0A923HLK4</accession>
<evidence type="ECO:0000256" key="2">
    <source>
        <dbReference type="ARBA" id="ARBA00022763"/>
    </source>
</evidence>
<dbReference type="Proteomes" id="UP000634011">
    <property type="component" value="Unassembled WGS sequence"/>
</dbReference>
<organism evidence="4 5">
    <name type="scientific">Undibacterium jejuense</name>
    <dbReference type="NCBI Taxonomy" id="1344949"/>
    <lineage>
        <taxon>Bacteria</taxon>
        <taxon>Pseudomonadati</taxon>
        <taxon>Pseudomonadota</taxon>
        <taxon>Betaproteobacteria</taxon>
        <taxon>Burkholderiales</taxon>
        <taxon>Oxalobacteraceae</taxon>
        <taxon>Undibacterium</taxon>
    </lineage>
</organism>
<evidence type="ECO:0000259" key="3">
    <source>
        <dbReference type="Pfam" id="PF00817"/>
    </source>
</evidence>
<name>A0A923HLK4_9BURK</name>
<feature type="domain" description="UmuC" evidence="3">
    <location>
        <begin position="50"/>
        <end position="167"/>
    </location>
</feature>
<dbReference type="PANTHER" id="PTHR35369:SF2">
    <property type="entry name" value="BLR3025 PROTEIN"/>
    <property type="match status" value="1"/>
</dbReference>
<dbReference type="GO" id="GO:0006281">
    <property type="term" value="P:DNA repair"/>
    <property type="evidence" value="ECO:0007669"/>
    <property type="project" value="InterPro"/>
</dbReference>
<dbReference type="AlphaFoldDB" id="A0A923HLK4"/>
<sequence length="521" mass="58775">MPDAIRFTRKAPINKPALHSETLWIAVHLPALQLEVFVPLWQQVERESASVVLKKNRVIAMSDDARKAGVRAGMRRGGVQMLLPEAQFFAQDNEREAAAISAIALALLRYTPQVSIADNASILLDIGASLRLFGGLRSLRQQIRSTVNTLGYSLTTGCTPTAKSAWLFAIHAARHQHRQRQGHVCLQISRLHKALDQLPIHLLMNALAWQDFLHGLACYRLADLRALPRPGLQRRCGKTVLEELDQAYSLHSAPQIWVVADPEFHARLELPDRLDSTDALFSYSRNLLCQLSGWLNAHHLAVKHMRLELQHERGRQAVPSSMLDIQLAEASWQEAHLLPLFKEKLAHLHLPAAVIALSLHAPHTVGLEVPSDSLFPDTLSRPEEHQHLLALLVARLGANHVLRPLPKEDHRPEVANQWISVMHNDKLSDKKVASTPLLRPSWLLNQAIALEVRRHKPSFGSELSLISPAERIEAGWWSDQTQVRDYFVAVDSNHVRYWIYRERPSHAENAEPSWFLHGIFG</sequence>
<protein>
    <submittedName>
        <fullName evidence="4">DNA polymerase Y family protein</fullName>
    </submittedName>
</protein>
<keyword evidence="2" id="KW-0227">DNA damage</keyword>
<comment type="similarity">
    <text evidence="1">Belongs to the DNA polymerase type-Y family.</text>
</comment>
<dbReference type="InterPro" id="IPR043502">
    <property type="entry name" value="DNA/RNA_pol_sf"/>
</dbReference>
<evidence type="ECO:0000313" key="4">
    <source>
        <dbReference type="EMBL" id="MBC3860933.1"/>
    </source>
</evidence>